<dbReference type="SUPFAM" id="SSF57016">
    <property type="entry name" value="Plant lectins/antimicrobial peptides"/>
    <property type="match status" value="1"/>
</dbReference>
<sequence>MPTRAVVGMLVLTIMAAHCAAEQCGKQANFALCGDGNCCSEWGWCGLGDSYCGSGCQSGPCSSGGGGSLRDILSKSVFEKNFPNRNRFYTYESLINAAKSFSSAGLGTTGDTNTRKKEIAAFLAHIEHETGGLVFIEEQKPQNKYCDIQNQNPYRCAPGKSYHGRGPMQLSWNYNYGACGAAINEGILAQPERVAQDATIAFKTAIWFWSTQQWNKPSCHAVMTGSWSPSSADNAANRRPGFGVTINIINGGLECNKNSAEADRRVQYYKKFCSLFGVDPGQNLDCRSQKPFG</sequence>
<evidence type="ECO:0000256" key="3">
    <source>
        <dbReference type="ARBA" id="ARBA00022821"/>
    </source>
</evidence>
<evidence type="ECO:0000256" key="2">
    <source>
        <dbReference type="ARBA" id="ARBA00022729"/>
    </source>
</evidence>
<evidence type="ECO:0000256" key="5">
    <source>
        <dbReference type="PIRSR" id="PIRSR001060-1"/>
    </source>
</evidence>
<keyword evidence="3" id="KW-0611">Plant defense</keyword>
<dbReference type="GO" id="GO:0050832">
    <property type="term" value="P:defense response to fungus"/>
    <property type="evidence" value="ECO:0007669"/>
    <property type="project" value="UniProtKB-ARBA"/>
</dbReference>
<evidence type="ECO:0000256" key="7">
    <source>
        <dbReference type="PROSITE-ProRule" id="PRU00261"/>
    </source>
</evidence>
<dbReference type="Gene3D" id="3.30.60.10">
    <property type="entry name" value="Endochitinase-like"/>
    <property type="match status" value="1"/>
</dbReference>
<dbReference type="GO" id="GO:0008061">
    <property type="term" value="F:chitin binding"/>
    <property type="evidence" value="ECO:0007669"/>
    <property type="project" value="UniProtKB-UniRule"/>
</dbReference>
<proteinExistence type="predicted"/>
<dbReference type="AlphaFoldDB" id="A0A176WR25"/>
<dbReference type="PANTHER" id="PTHR22595:SF79">
    <property type="entry name" value="CHITINASE 12"/>
    <property type="match status" value="1"/>
</dbReference>
<evidence type="ECO:0000256" key="1">
    <source>
        <dbReference type="ARBA" id="ARBA00022669"/>
    </source>
</evidence>
<feature type="disulfide bond" evidence="6 7">
    <location>
        <begin position="33"/>
        <end position="45"/>
    </location>
</feature>
<feature type="chain" id="PRO_5008052742" description="Chitin-binding type-1 domain-containing protein" evidence="8">
    <location>
        <begin position="22"/>
        <end position="293"/>
    </location>
</feature>
<dbReference type="GO" id="GO:0004568">
    <property type="term" value="F:chitinase activity"/>
    <property type="evidence" value="ECO:0007669"/>
    <property type="project" value="InterPro"/>
</dbReference>
<dbReference type="InterPro" id="IPR023346">
    <property type="entry name" value="Lysozyme-like_dom_sf"/>
</dbReference>
<comment type="caution">
    <text evidence="7">Lacks conserved residue(s) required for the propagation of feature annotation.</text>
</comment>
<feature type="disulfide bond" evidence="6">
    <location>
        <begin position="255"/>
        <end position="286"/>
    </location>
</feature>
<comment type="caution">
    <text evidence="10">The sequence shown here is derived from an EMBL/GenBank/DDBJ whole genome shotgun (WGS) entry which is preliminary data.</text>
</comment>
<dbReference type="Proteomes" id="UP000077202">
    <property type="component" value="Unassembled WGS sequence"/>
</dbReference>
<dbReference type="PIRSF" id="PIRSF001060">
    <property type="entry name" value="Endochitinase"/>
    <property type="match status" value="1"/>
</dbReference>
<evidence type="ECO:0000313" key="10">
    <source>
        <dbReference type="EMBL" id="OAE35588.1"/>
    </source>
</evidence>
<dbReference type="CDD" id="cd00325">
    <property type="entry name" value="chitinase_GH19"/>
    <property type="match status" value="1"/>
</dbReference>
<feature type="disulfide bond" evidence="6">
    <location>
        <begin position="146"/>
        <end position="156"/>
    </location>
</feature>
<dbReference type="InterPro" id="IPR018371">
    <property type="entry name" value="Chitin-binding_1_CS"/>
</dbReference>
<accession>A0A176WR25</accession>
<dbReference type="GO" id="GO:0006032">
    <property type="term" value="P:chitin catabolic process"/>
    <property type="evidence" value="ECO:0007669"/>
    <property type="project" value="InterPro"/>
</dbReference>
<feature type="active site" description="Proton donor" evidence="5">
    <location>
        <position position="129"/>
    </location>
</feature>
<protein>
    <recommendedName>
        <fullName evidence="9">Chitin-binding type-1 domain-containing protein</fullName>
    </recommendedName>
</protein>
<dbReference type="InterPro" id="IPR016283">
    <property type="entry name" value="Glyco_hydro_19"/>
</dbReference>
<dbReference type="Gene3D" id="1.10.530.10">
    <property type="match status" value="1"/>
</dbReference>
<organism evidence="10 11">
    <name type="scientific">Marchantia polymorpha subsp. ruderalis</name>
    <dbReference type="NCBI Taxonomy" id="1480154"/>
    <lineage>
        <taxon>Eukaryota</taxon>
        <taxon>Viridiplantae</taxon>
        <taxon>Streptophyta</taxon>
        <taxon>Embryophyta</taxon>
        <taxon>Marchantiophyta</taxon>
        <taxon>Marchantiopsida</taxon>
        <taxon>Marchantiidae</taxon>
        <taxon>Marchantiales</taxon>
        <taxon>Marchantiaceae</taxon>
        <taxon>Marchantia</taxon>
    </lineage>
</organism>
<keyword evidence="4 6" id="KW-1015">Disulfide bond</keyword>
<feature type="disulfide bond" evidence="6 7">
    <location>
        <begin position="38"/>
        <end position="52"/>
    </location>
</feature>
<dbReference type="GO" id="GO:0016998">
    <property type="term" value="P:cell wall macromolecule catabolic process"/>
    <property type="evidence" value="ECO:0007669"/>
    <property type="project" value="InterPro"/>
</dbReference>
<evidence type="ECO:0000256" key="6">
    <source>
        <dbReference type="PIRSR" id="PIRSR001060-2"/>
    </source>
</evidence>
<keyword evidence="11" id="KW-1185">Reference proteome</keyword>
<evidence type="ECO:0000313" key="11">
    <source>
        <dbReference type="Proteomes" id="UP000077202"/>
    </source>
</evidence>
<dbReference type="SMART" id="SM00270">
    <property type="entry name" value="ChtBD1"/>
    <property type="match status" value="1"/>
</dbReference>
<name>A0A176WR25_MARPO</name>
<evidence type="ECO:0000259" key="9">
    <source>
        <dbReference type="PROSITE" id="PS50941"/>
    </source>
</evidence>
<evidence type="ECO:0000256" key="8">
    <source>
        <dbReference type="SAM" id="SignalP"/>
    </source>
</evidence>
<dbReference type="SUPFAM" id="SSF53955">
    <property type="entry name" value="Lysozyme-like"/>
    <property type="match status" value="1"/>
</dbReference>
<keyword evidence="2 8" id="KW-0732">Signal</keyword>
<dbReference type="InterPro" id="IPR036861">
    <property type="entry name" value="Endochitinase-like_sf"/>
</dbReference>
<feature type="signal peptide" evidence="8">
    <location>
        <begin position="1"/>
        <end position="21"/>
    </location>
</feature>
<dbReference type="Gene3D" id="3.30.20.10">
    <property type="entry name" value="Endochitinase, domain 2"/>
    <property type="match status" value="1"/>
</dbReference>
<feature type="disulfide bond" evidence="6 7">
    <location>
        <begin position="24"/>
        <end position="39"/>
    </location>
</feature>
<dbReference type="Pfam" id="PF00187">
    <property type="entry name" value="Chitin_bind_1"/>
    <property type="match status" value="1"/>
</dbReference>
<keyword evidence="1 7" id="KW-0147">Chitin-binding</keyword>
<dbReference type="InterPro" id="IPR001002">
    <property type="entry name" value="Chitin-bd_1"/>
</dbReference>
<dbReference type="FunFam" id="3.30.20.10:FF:000001">
    <property type="entry name" value="Endochitinase (Chitinase)"/>
    <property type="match status" value="1"/>
</dbReference>
<dbReference type="Pfam" id="PF00182">
    <property type="entry name" value="Glyco_hydro_19"/>
    <property type="match status" value="1"/>
</dbReference>
<gene>
    <name evidence="10" type="ORF">AXG93_2841s1220</name>
</gene>
<reference evidence="10" key="1">
    <citation type="submission" date="2016-03" db="EMBL/GenBank/DDBJ databases">
        <title>Mechanisms controlling the formation of the plant cell surface in tip-growing cells are functionally conserved among land plants.</title>
        <authorList>
            <person name="Honkanen S."/>
            <person name="Jones V.A."/>
            <person name="Morieri G."/>
            <person name="Champion C."/>
            <person name="Hetherington A.J."/>
            <person name="Kelly S."/>
            <person name="Saint-Marcoux D."/>
            <person name="Proust H."/>
            <person name="Prescott H."/>
            <person name="Dolan L."/>
        </authorList>
    </citation>
    <scope>NUCLEOTIDE SEQUENCE [LARGE SCALE GENOMIC DNA]</scope>
    <source>
        <tissue evidence="10">Whole gametophyte</tissue>
    </source>
</reference>
<evidence type="ECO:0000256" key="4">
    <source>
        <dbReference type="ARBA" id="ARBA00023157"/>
    </source>
</evidence>
<dbReference type="EMBL" id="LVLJ01000129">
    <property type="protein sequence ID" value="OAE35588.1"/>
    <property type="molecule type" value="Genomic_DNA"/>
</dbReference>
<dbReference type="InterPro" id="IPR000726">
    <property type="entry name" value="Glyco_hydro_19_cat"/>
</dbReference>
<dbReference type="PROSITE" id="PS50941">
    <property type="entry name" value="CHIT_BIND_I_2"/>
    <property type="match status" value="1"/>
</dbReference>
<dbReference type="CDD" id="cd00035">
    <property type="entry name" value="ChtBD1"/>
    <property type="match status" value="1"/>
</dbReference>
<dbReference type="PANTHER" id="PTHR22595">
    <property type="entry name" value="CHITINASE-RELATED"/>
    <property type="match status" value="1"/>
</dbReference>
<dbReference type="GO" id="GO:0005975">
    <property type="term" value="P:carbohydrate metabolic process"/>
    <property type="evidence" value="ECO:0007669"/>
    <property type="project" value="InterPro"/>
</dbReference>
<feature type="domain" description="Chitin-binding type-1" evidence="9">
    <location>
        <begin position="21"/>
        <end position="63"/>
    </location>
</feature>
<dbReference type="PROSITE" id="PS00026">
    <property type="entry name" value="CHIT_BIND_I_1"/>
    <property type="match status" value="1"/>
</dbReference>